<keyword evidence="1" id="KW-0472">Membrane</keyword>
<evidence type="ECO:0000313" key="3">
    <source>
        <dbReference type="Proteomes" id="UP000001635"/>
    </source>
</evidence>
<protein>
    <submittedName>
        <fullName evidence="2">Uncharacterized protein</fullName>
    </submittedName>
</protein>
<dbReference type="STRING" id="880070.Cycma_3257"/>
<accession>G0J7N2</accession>
<keyword evidence="1" id="KW-0812">Transmembrane</keyword>
<evidence type="ECO:0000256" key="1">
    <source>
        <dbReference type="SAM" id="Phobius"/>
    </source>
</evidence>
<dbReference type="AlphaFoldDB" id="G0J7N2"/>
<dbReference type="Proteomes" id="UP000001635">
    <property type="component" value="Chromosome"/>
</dbReference>
<dbReference type="KEGG" id="cmr:Cycma_3257"/>
<sequence length="65" mass="7491">MELFLGILMLGIGFHLYNKELRKDEEGTSIFNMYWKTKQMGLVYVLILGGLAILLRSLVIWISSL</sequence>
<gene>
    <name evidence="2" type="ordered locus">Cycma_3257</name>
</gene>
<reference evidence="3" key="1">
    <citation type="submission" date="2011-07" db="EMBL/GenBank/DDBJ databases">
        <title>The complete genome of Cyclobacterium marinum DSM 745.</title>
        <authorList>
            <person name="Lucas S."/>
            <person name="Han J."/>
            <person name="Lapidus A."/>
            <person name="Bruce D."/>
            <person name="Goodwin L."/>
            <person name="Pitluck S."/>
            <person name="Peters L."/>
            <person name="Kyrpides N."/>
            <person name="Mavromatis K."/>
            <person name="Ivanova N."/>
            <person name="Ovchinnikova G."/>
            <person name="Chertkov O."/>
            <person name="Detter J.C."/>
            <person name="Tapia R."/>
            <person name="Han C."/>
            <person name="Land M."/>
            <person name="Hauser L."/>
            <person name="Markowitz V."/>
            <person name="Cheng J.-F."/>
            <person name="Hugenholtz P."/>
            <person name="Woyke T."/>
            <person name="Wu D."/>
            <person name="Tindall B."/>
            <person name="Schuetze A."/>
            <person name="Brambilla E."/>
            <person name="Klenk H.-P."/>
            <person name="Eisen J.A."/>
        </authorList>
    </citation>
    <scope>NUCLEOTIDE SEQUENCE [LARGE SCALE GENOMIC DNA]</scope>
    <source>
        <strain evidence="3">ATCC 25205 / DSM 745 / LMG 13164 / NCIMB 1802</strain>
    </source>
</reference>
<feature type="transmembrane region" description="Helical" evidence="1">
    <location>
        <begin position="42"/>
        <end position="62"/>
    </location>
</feature>
<organism evidence="2 3">
    <name type="scientific">Cyclobacterium marinum (strain ATCC 25205 / DSM 745 / LMG 13164 / NCIMB 1802)</name>
    <name type="common">Flectobacillus marinus</name>
    <dbReference type="NCBI Taxonomy" id="880070"/>
    <lineage>
        <taxon>Bacteria</taxon>
        <taxon>Pseudomonadati</taxon>
        <taxon>Bacteroidota</taxon>
        <taxon>Cytophagia</taxon>
        <taxon>Cytophagales</taxon>
        <taxon>Cyclobacteriaceae</taxon>
        <taxon>Cyclobacterium</taxon>
    </lineage>
</organism>
<name>G0J7N2_CYCMS</name>
<keyword evidence="1" id="KW-1133">Transmembrane helix</keyword>
<keyword evidence="3" id="KW-1185">Reference proteome</keyword>
<evidence type="ECO:0000313" key="2">
    <source>
        <dbReference type="EMBL" id="AEL26985.1"/>
    </source>
</evidence>
<dbReference type="EMBL" id="CP002955">
    <property type="protein sequence ID" value="AEL26985.1"/>
    <property type="molecule type" value="Genomic_DNA"/>
</dbReference>
<proteinExistence type="predicted"/>
<dbReference type="HOGENOM" id="CLU_2842471_0_0_10"/>